<dbReference type="Proteomes" id="UP000276133">
    <property type="component" value="Unassembled WGS sequence"/>
</dbReference>
<dbReference type="EMBL" id="REGN01004836">
    <property type="protein sequence ID" value="RNA15997.1"/>
    <property type="molecule type" value="Genomic_DNA"/>
</dbReference>
<evidence type="ECO:0000313" key="2">
    <source>
        <dbReference type="Proteomes" id="UP000276133"/>
    </source>
</evidence>
<protein>
    <submittedName>
        <fullName evidence="1">Uncharacterized protein</fullName>
    </submittedName>
</protein>
<comment type="caution">
    <text evidence="1">The sequence shown here is derived from an EMBL/GenBank/DDBJ whole genome shotgun (WGS) entry which is preliminary data.</text>
</comment>
<gene>
    <name evidence="1" type="ORF">BpHYR1_050989</name>
</gene>
<accession>A0A3M7QX91</accession>
<name>A0A3M7QX91_BRAPC</name>
<keyword evidence="2" id="KW-1185">Reference proteome</keyword>
<organism evidence="1 2">
    <name type="scientific">Brachionus plicatilis</name>
    <name type="common">Marine rotifer</name>
    <name type="synonym">Brachionus muelleri</name>
    <dbReference type="NCBI Taxonomy" id="10195"/>
    <lineage>
        <taxon>Eukaryota</taxon>
        <taxon>Metazoa</taxon>
        <taxon>Spiralia</taxon>
        <taxon>Gnathifera</taxon>
        <taxon>Rotifera</taxon>
        <taxon>Eurotatoria</taxon>
        <taxon>Monogononta</taxon>
        <taxon>Pseudotrocha</taxon>
        <taxon>Ploima</taxon>
        <taxon>Brachionidae</taxon>
        <taxon>Brachionus</taxon>
    </lineage>
</organism>
<dbReference type="AlphaFoldDB" id="A0A3M7QX91"/>
<proteinExistence type="predicted"/>
<evidence type="ECO:0000313" key="1">
    <source>
        <dbReference type="EMBL" id="RNA15997.1"/>
    </source>
</evidence>
<sequence length="78" mass="9228">MTNIKKQPLILNPTLGMFDQRLLLNLFIIRRFDLNPSEMKKIECFGSKIKTNYPTKFYYSNLSNLVFELLIDSEKNHS</sequence>
<reference evidence="1 2" key="1">
    <citation type="journal article" date="2018" name="Sci. Rep.">
        <title>Genomic signatures of local adaptation to the degree of environmental predictability in rotifers.</title>
        <authorList>
            <person name="Franch-Gras L."/>
            <person name="Hahn C."/>
            <person name="Garcia-Roger E.M."/>
            <person name="Carmona M.J."/>
            <person name="Serra M."/>
            <person name="Gomez A."/>
        </authorList>
    </citation>
    <scope>NUCLEOTIDE SEQUENCE [LARGE SCALE GENOMIC DNA]</scope>
    <source>
        <strain evidence="1">HYR1</strain>
    </source>
</reference>